<comment type="caution">
    <text evidence="8">The sequence shown here is derived from an EMBL/GenBank/DDBJ whole genome shotgun (WGS) entry which is preliminary data.</text>
</comment>
<feature type="domain" description="Multidrug resistance protein MdtA-like barrel-sandwich hybrid" evidence="5">
    <location>
        <begin position="100"/>
        <end position="235"/>
    </location>
</feature>
<dbReference type="AlphaFoldDB" id="A0A2N3V314"/>
<gene>
    <name evidence="8" type="ORF">BD749_0970</name>
</gene>
<dbReference type="Gene3D" id="1.10.287.470">
    <property type="entry name" value="Helix hairpin bin"/>
    <property type="match status" value="1"/>
</dbReference>
<feature type="domain" description="Multidrug resistance protein MdtA-like alpha-helical hairpin" evidence="4">
    <location>
        <begin position="140"/>
        <end position="210"/>
    </location>
</feature>
<dbReference type="InterPro" id="IPR058626">
    <property type="entry name" value="MdtA-like_b-barrel"/>
</dbReference>
<dbReference type="InterPro" id="IPR058627">
    <property type="entry name" value="MdtA-like_C"/>
</dbReference>
<evidence type="ECO:0000259" key="5">
    <source>
        <dbReference type="Pfam" id="PF25917"/>
    </source>
</evidence>
<evidence type="ECO:0000313" key="8">
    <source>
        <dbReference type="EMBL" id="PKV76020.1"/>
    </source>
</evidence>
<evidence type="ECO:0000256" key="3">
    <source>
        <dbReference type="SAM" id="Coils"/>
    </source>
</evidence>
<dbReference type="SUPFAM" id="SSF111369">
    <property type="entry name" value="HlyD-like secretion proteins"/>
    <property type="match status" value="1"/>
</dbReference>
<sequence length="418" mass="46233">MFRIHPIDQASDRRFFLSGMGSLNNLLCLKPYNCNFVMELLTKKSYILITLTISALVAGCTAQGGEIDNSKTETALPVTELITKDTTLHLDYVSDIQAVRHIEVRARINGFIDKIYVDEGQEVKEGQVLFKLNSKEREAELAKAKANLNNAVAEAMAAEVEVGRVRLLVEKNVISASELALAKAKHKAANARVEEARSTHDHAKNLLAYTSIRAPFSGIVDRIPLKVGSIVSEGDLLTSLSDLQSVYAYFEVSEKEYLSYIRAREKGDDANDNAVQLILADGSTYPHEGKIETMEGVFAPNTGSIAFRATFPNPSKILKHHATGKVRLFNEVDSALLVPQKAAFEIQDKNFVYVVGKDNKVQTRSFEPKARFTHFYIVESGLEPGEQVVYEGAQTLREGTMIKPELIPMDSLLAATPR</sequence>
<dbReference type="GO" id="GO:0022857">
    <property type="term" value="F:transmembrane transporter activity"/>
    <property type="evidence" value="ECO:0007669"/>
    <property type="project" value="InterPro"/>
</dbReference>
<dbReference type="Gene3D" id="2.40.30.170">
    <property type="match status" value="1"/>
</dbReference>
<dbReference type="Gene3D" id="2.40.50.100">
    <property type="match status" value="1"/>
</dbReference>
<dbReference type="PANTHER" id="PTHR30158">
    <property type="entry name" value="ACRA/E-RELATED COMPONENT OF DRUG EFFLUX TRANSPORTER"/>
    <property type="match status" value="1"/>
</dbReference>
<keyword evidence="3" id="KW-0175">Coiled coil</keyword>
<evidence type="ECO:0000313" key="9">
    <source>
        <dbReference type="Proteomes" id="UP000233782"/>
    </source>
</evidence>
<organism evidence="8 9">
    <name type="scientific">Pontibacter ramchanderi</name>
    <dbReference type="NCBI Taxonomy" id="1179743"/>
    <lineage>
        <taxon>Bacteria</taxon>
        <taxon>Pseudomonadati</taxon>
        <taxon>Bacteroidota</taxon>
        <taxon>Cytophagia</taxon>
        <taxon>Cytophagales</taxon>
        <taxon>Hymenobacteraceae</taxon>
        <taxon>Pontibacter</taxon>
    </lineage>
</organism>
<comment type="subcellular location">
    <subcellularLocation>
        <location evidence="1">Cell envelope</location>
    </subcellularLocation>
</comment>
<keyword evidence="9" id="KW-1185">Reference proteome</keyword>
<comment type="similarity">
    <text evidence="2">Belongs to the membrane fusion protein (MFP) (TC 8.A.1) family.</text>
</comment>
<reference evidence="8 9" key="1">
    <citation type="submission" date="2017-12" db="EMBL/GenBank/DDBJ databases">
        <title>Genomic Encyclopedia of Type Strains, Phase III (KMG-III): the genomes of soil and plant-associated and newly described type strains.</title>
        <authorList>
            <person name="Whitman W."/>
        </authorList>
    </citation>
    <scope>NUCLEOTIDE SEQUENCE [LARGE SCALE GENOMIC DNA]</scope>
    <source>
        <strain evidence="8 9">LP43</strain>
    </source>
</reference>
<dbReference type="NCBIfam" id="TIGR01730">
    <property type="entry name" value="RND_mfp"/>
    <property type="match status" value="1"/>
</dbReference>
<dbReference type="GO" id="GO:0030313">
    <property type="term" value="C:cell envelope"/>
    <property type="evidence" value="ECO:0007669"/>
    <property type="project" value="UniProtKB-SubCell"/>
</dbReference>
<dbReference type="Pfam" id="PF25876">
    <property type="entry name" value="HH_MFP_RND"/>
    <property type="match status" value="1"/>
</dbReference>
<evidence type="ECO:0000256" key="1">
    <source>
        <dbReference type="ARBA" id="ARBA00004196"/>
    </source>
</evidence>
<feature type="domain" description="Multidrug resistance protein MdtA-like beta-barrel" evidence="6">
    <location>
        <begin position="246"/>
        <end position="328"/>
    </location>
</feature>
<proteinExistence type="inferred from homology"/>
<evidence type="ECO:0000259" key="6">
    <source>
        <dbReference type="Pfam" id="PF25944"/>
    </source>
</evidence>
<dbReference type="InterPro" id="IPR058624">
    <property type="entry name" value="MdtA-like_HH"/>
</dbReference>
<feature type="domain" description="Multidrug resistance protein MdtA-like C-terminal permuted SH3" evidence="7">
    <location>
        <begin position="335"/>
        <end position="395"/>
    </location>
</feature>
<dbReference type="Pfam" id="PF25944">
    <property type="entry name" value="Beta-barrel_RND"/>
    <property type="match status" value="1"/>
</dbReference>
<feature type="coiled-coil region" evidence="3">
    <location>
        <begin position="134"/>
        <end position="199"/>
    </location>
</feature>
<evidence type="ECO:0000259" key="4">
    <source>
        <dbReference type="Pfam" id="PF25876"/>
    </source>
</evidence>
<dbReference type="InterPro" id="IPR058625">
    <property type="entry name" value="MdtA-like_BSH"/>
</dbReference>
<dbReference type="Proteomes" id="UP000233782">
    <property type="component" value="Unassembled WGS sequence"/>
</dbReference>
<dbReference type="Pfam" id="PF25967">
    <property type="entry name" value="RND-MFP_C"/>
    <property type="match status" value="1"/>
</dbReference>
<dbReference type="Pfam" id="PF25917">
    <property type="entry name" value="BSH_RND"/>
    <property type="match status" value="1"/>
</dbReference>
<evidence type="ECO:0000256" key="2">
    <source>
        <dbReference type="ARBA" id="ARBA00009477"/>
    </source>
</evidence>
<dbReference type="GO" id="GO:0005886">
    <property type="term" value="C:plasma membrane"/>
    <property type="evidence" value="ECO:0007669"/>
    <property type="project" value="TreeGrafter"/>
</dbReference>
<evidence type="ECO:0000259" key="7">
    <source>
        <dbReference type="Pfam" id="PF25967"/>
    </source>
</evidence>
<dbReference type="EMBL" id="PJMU01000001">
    <property type="protein sequence ID" value="PKV76020.1"/>
    <property type="molecule type" value="Genomic_DNA"/>
</dbReference>
<dbReference type="Gene3D" id="2.40.420.20">
    <property type="match status" value="1"/>
</dbReference>
<dbReference type="GO" id="GO:0046677">
    <property type="term" value="P:response to antibiotic"/>
    <property type="evidence" value="ECO:0007669"/>
    <property type="project" value="TreeGrafter"/>
</dbReference>
<protein>
    <submittedName>
        <fullName evidence="8">Membrane fusion protein (Multidrug efflux system)</fullName>
    </submittedName>
</protein>
<dbReference type="PANTHER" id="PTHR30158:SF23">
    <property type="entry name" value="MULTIDRUG RESISTANCE PROTEIN MEXA"/>
    <property type="match status" value="1"/>
</dbReference>
<name>A0A2N3V314_9BACT</name>
<dbReference type="InterPro" id="IPR006143">
    <property type="entry name" value="RND_pump_MFP"/>
</dbReference>
<accession>A0A2N3V314</accession>